<organism evidence="1 2">
    <name type="scientific">Trichonephila clavata</name>
    <name type="common">Joro spider</name>
    <name type="synonym">Nephila clavata</name>
    <dbReference type="NCBI Taxonomy" id="2740835"/>
    <lineage>
        <taxon>Eukaryota</taxon>
        <taxon>Metazoa</taxon>
        <taxon>Ecdysozoa</taxon>
        <taxon>Arthropoda</taxon>
        <taxon>Chelicerata</taxon>
        <taxon>Arachnida</taxon>
        <taxon>Araneae</taxon>
        <taxon>Araneomorphae</taxon>
        <taxon>Entelegynae</taxon>
        <taxon>Araneoidea</taxon>
        <taxon>Nephilidae</taxon>
        <taxon>Trichonephila</taxon>
    </lineage>
</organism>
<dbReference type="AlphaFoldDB" id="A0A8X6F1W9"/>
<sequence length="103" mass="11631">MSLMDSGVGVEVNLGRVAIDIHECPRFQCLEKGGLVFLDYRISKAISSRIQESVNLSIDARFTLLKPFGKPVLCNAFEMNEIIQCEIVHLSKYFNVNYVRTSC</sequence>
<gene>
    <name evidence="1" type="ORF">TNCT_626181</name>
</gene>
<protein>
    <submittedName>
        <fullName evidence="1">Uncharacterized protein</fullName>
    </submittedName>
</protein>
<evidence type="ECO:0000313" key="1">
    <source>
        <dbReference type="EMBL" id="GFQ68738.1"/>
    </source>
</evidence>
<reference evidence="1" key="1">
    <citation type="submission" date="2020-07" db="EMBL/GenBank/DDBJ databases">
        <title>Multicomponent nature underlies the extraordinary mechanical properties of spider dragline silk.</title>
        <authorList>
            <person name="Kono N."/>
            <person name="Nakamura H."/>
            <person name="Mori M."/>
            <person name="Yoshida Y."/>
            <person name="Ohtoshi R."/>
            <person name="Malay A.D."/>
            <person name="Moran D.A.P."/>
            <person name="Tomita M."/>
            <person name="Numata K."/>
            <person name="Arakawa K."/>
        </authorList>
    </citation>
    <scope>NUCLEOTIDE SEQUENCE</scope>
</reference>
<dbReference type="OrthoDB" id="10284661at2759"/>
<proteinExistence type="predicted"/>
<accession>A0A8X6F1W9</accession>
<keyword evidence="2" id="KW-1185">Reference proteome</keyword>
<dbReference type="EMBL" id="BMAO01010679">
    <property type="protein sequence ID" value="GFQ68738.1"/>
    <property type="molecule type" value="Genomic_DNA"/>
</dbReference>
<comment type="caution">
    <text evidence="1">The sequence shown here is derived from an EMBL/GenBank/DDBJ whole genome shotgun (WGS) entry which is preliminary data.</text>
</comment>
<evidence type="ECO:0000313" key="2">
    <source>
        <dbReference type="Proteomes" id="UP000887116"/>
    </source>
</evidence>
<name>A0A8X6F1W9_TRICU</name>
<dbReference type="Proteomes" id="UP000887116">
    <property type="component" value="Unassembled WGS sequence"/>
</dbReference>